<feature type="compositionally biased region" description="Basic residues" evidence="1">
    <location>
        <begin position="207"/>
        <end position="239"/>
    </location>
</feature>
<sequence>MGATHSSSDMTVEKKQLTPDKIKKPKPAQIEQLTPDQIEQLTPETIQSFNKEQLLSFTKQLQSFTKQQIETLSDDLFDEVYKGLLGFICDSVDIYVKTDDENVRKTQLDDIEKLLNLFFYINGLRYTNIDATATVINRIIPLIPRFKRNINLFVLLRKKILQPGEDASNVAVLGTYGQAERVQNIIESITDDPDHTGSGYNKVYTSTKHRRRTTKRKSRKRVTKKKPRKRRKKYRSLSK</sequence>
<evidence type="ECO:0000256" key="1">
    <source>
        <dbReference type="SAM" id="MobiDB-lite"/>
    </source>
</evidence>
<feature type="region of interest" description="Disordered" evidence="1">
    <location>
        <begin position="1"/>
        <end position="28"/>
    </location>
</feature>
<dbReference type="EMBL" id="MN738786">
    <property type="protein sequence ID" value="QHT36619.1"/>
    <property type="molecule type" value="Genomic_DNA"/>
</dbReference>
<feature type="compositionally biased region" description="Basic and acidic residues" evidence="1">
    <location>
        <begin position="11"/>
        <end position="22"/>
    </location>
</feature>
<dbReference type="AlphaFoldDB" id="A0A6C0F7S2"/>
<evidence type="ECO:0000313" key="2">
    <source>
        <dbReference type="EMBL" id="QHT36619.1"/>
    </source>
</evidence>
<feature type="region of interest" description="Disordered" evidence="1">
    <location>
        <begin position="190"/>
        <end position="239"/>
    </location>
</feature>
<proteinExistence type="predicted"/>
<accession>A0A6C0F7S2</accession>
<name>A0A6C0F7S2_9ZZZZ</name>
<protein>
    <submittedName>
        <fullName evidence="2">Uncharacterized protein</fullName>
    </submittedName>
</protein>
<reference evidence="2" key="1">
    <citation type="journal article" date="2020" name="Nature">
        <title>Giant virus diversity and host interactions through global metagenomics.</title>
        <authorList>
            <person name="Schulz F."/>
            <person name="Roux S."/>
            <person name="Paez-Espino D."/>
            <person name="Jungbluth S."/>
            <person name="Walsh D.A."/>
            <person name="Denef V.J."/>
            <person name="McMahon K.D."/>
            <person name="Konstantinidis K.T."/>
            <person name="Eloe-Fadrosh E.A."/>
            <person name="Kyrpides N.C."/>
            <person name="Woyke T."/>
        </authorList>
    </citation>
    <scope>NUCLEOTIDE SEQUENCE</scope>
    <source>
        <strain evidence="2">GVMAG-S-ERX555967-130</strain>
    </source>
</reference>
<organism evidence="2">
    <name type="scientific">viral metagenome</name>
    <dbReference type="NCBI Taxonomy" id="1070528"/>
    <lineage>
        <taxon>unclassified sequences</taxon>
        <taxon>metagenomes</taxon>
        <taxon>organismal metagenomes</taxon>
    </lineage>
</organism>
<feature type="compositionally biased region" description="Polar residues" evidence="1">
    <location>
        <begin position="1"/>
        <end position="10"/>
    </location>
</feature>